<dbReference type="GO" id="GO:0004252">
    <property type="term" value="F:serine-type endopeptidase activity"/>
    <property type="evidence" value="ECO:0007669"/>
    <property type="project" value="UniProtKB-UniRule"/>
</dbReference>
<dbReference type="AlphaFoldDB" id="A0A919K0L8"/>
<proteinExistence type="inferred from homology"/>
<feature type="active site" description="Charge relay system" evidence="10">
    <location>
        <position position="42"/>
    </location>
</feature>
<comment type="caution">
    <text evidence="14">The sequence shown here is derived from an EMBL/GenBank/DDBJ whole genome shotgun (WGS) entry which is preliminary data.</text>
</comment>
<feature type="domain" description="Peptidase S8/S53" evidence="13">
    <location>
        <begin position="33"/>
        <end position="291"/>
    </location>
</feature>
<dbReference type="InterPro" id="IPR022398">
    <property type="entry name" value="Peptidase_S8_His-AS"/>
</dbReference>
<dbReference type="Gene3D" id="3.40.50.200">
    <property type="entry name" value="Peptidase S8/S53 domain"/>
    <property type="match status" value="1"/>
</dbReference>
<evidence type="ECO:0000256" key="2">
    <source>
        <dbReference type="ARBA" id="ARBA00011073"/>
    </source>
</evidence>
<keyword evidence="3" id="KW-1003">Cell membrane</keyword>
<feature type="active site" description="Charge relay system" evidence="10">
    <location>
        <position position="76"/>
    </location>
</feature>
<dbReference type="InterPro" id="IPR000209">
    <property type="entry name" value="Peptidase_S8/S53_dom"/>
</dbReference>
<evidence type="ECO:0000259" key="13">
    <source>
        <dbReference type="Pfam" id="PF00082"/>
    </source>
</evidence>
<dbReference type="NCBIfam" id="TIGR03921">
    <property type="entry name" value="T7SS_mycosin"/>
    <property type="match status" value="1"/>
</dbReference>
<organism evidence="14 15">
    <name type="scientific">Paractinoplanes rishiriensis</name>
    <dbReference type="NCBI Taxonomy" id="1050105"/>
    <lineage>
        <taxon>Bacteria</taxon>
        <taxon>Bacillati</taxon>
        <taxon>Actinomycetota</taxon>
        <taxon>Actinomycetes</taxon>
        <taxon>Micromonosporales</taxon>
        <taxon>Micromonosporaceae</taxon>
        <taxon>Paractinoplanes</taxon>
    </lineage>
</organism>
<keyword evidence="9 12" id="KW-0472">Membrane</keyword>
<accession>A0A919K0L8</accession>
<dbReference type="InterPro" id="IPR023828">
    <property type="entry name" value="Peptidase_S8_Ser-AS"/>
</dbReference>
<dbReference type="InterPro" id="IPR036852">
    <property type="entry name" value="Peptidase_S8/S53_dom_sf"/>
</dbReference>
<keyword evidence="4 10" id="KW-0645">Protease</keyword>
<evidence type="ECO:0000313" key="15">
    <source>
        <dbReference type="Proteomes" id="UP000636960"/>
    </source>
</evidence>
<feature type="active site" description="Charge relay system" evidence="10">
    <location>
        <position position="243"/>
    </location>
</feature>
<evidence type="ECO:0000256" key="7">
    <source>
        <dbReference type="ARBA" id="ARBA00022825"/>
    </source>
</evidence>
<reference evidence="14" key="1">
    <citation type="submission" date="2021-01" db="EMBL/GenBank/DDBJ databases">
        <title>Whole genome shotgun sequence of Actinoplanes rishiriensis NBRC 108556.</title>
        <authorList>
            <person name="Komaki H."/>
            <person name="Tamura T."/>
        </authorList>
    </citation>
    <scope>NUCLEOTIDE SEQUENCE</scope>
    <source>
        <strain evidence="14">NBRC 108556</strain>
    </source>
</reference>
<feature type="transmembrane region" description="Helical" evidence="12">
    <location>
        <begin position="337"/>
        <end position="358"/>
    </location>
</feature>
<dbReference type="GO" id="GO:0006508">
    <property type="term" value="P:proteolysis"/>
    <property type="evidence" value="ECO:0007669"/>
    <property type="project" value="UniProtKB-KW"/>
</dbReference>
<dbReference type="InterPro" id="IPR050131">
    <property type="entry name" value="Peptidase_S8_subtilisin-like"/>
</dbReference>
<dbReference type="PROSITE" id="PS00138">
    <property type="entry name" value="SUBTILASE_SER"/>
    <property type="match status" value="1"/>
</dbReference>
<evidence type="ECO:0000256" key="10">
    <source>
        <dbReference type="PROSITE-ProRule" id="PRU01240"/>
    </source>
</evidence>
<dbReference type="PROSITE" id="PS00137">
    <property type="entry name" value="SUBTILASE_HIS"/>
    <property type="match status" value="1"/>
</dbReference>
<keyword evidence="6 10" id="KW-0378">Hydrolase</keyword>
<dbReference type="PANTHER" id="PTHR43806">
    <property type="entry name" value="PEPTIDASE S8"/>
    <property type="match status" value="1"/>
</dbReference>
<evidence type="ECO:0000256" key="4">
    <source>
        <dbReference type="ARBA" id="ARBA00022670"/>
    </source>
</evidence>
<comment type="subcellular location">
    <subcellularLocation>
        <location evidence="1">Cell membrane</location>
        <topology evidence="1">Single-pass membrane protein</topology>
    </subcellularLocation>
</comment>
<dbReference type="SUPFAM" id="SSF52743">
    <property type="entry name" value="Subtilisin-like"/>
    <property type="match status" value="1"/>
</dbReference>
<dbReference type="PROSITE" id="PS51892">
    <property type="entry name" value="SUBTILASE"/>
    <property type="match status" value="1"/>
</dbReference>
<evidence type="ECO:0000256" key="1">
    <source>
        <dbReference type="ARBA" id="ARBA00004162"/>
    </source>
</evidence>
<dbReference type="PRINTS" id="PR00723">
    <property type="entry name" value="SUBTILISIN"/>
</dbReference>
<evidence type="ECO:0000256" key="3">
    <source>
        <dbReference type="ARBA" id="ARBA00022475"/>
    </source>
</evidence>
<gene>
    <name evidence="14" type="ORF">Ari01nite_61660</name>
</gene>
<protein>
    <submittedName>
        <fullName evidence="14">Type VII secretion-associated serine protease</fullName>
    </submittedName>
</protein>
<evidence type="ECO:0000256" key="6">
    <source>
        <dbReference type="ARBA" id="ARBA00022801"/>
    </source>
</evidence>
<keyword evidence="5 12" id="KW-0812">Transmembrane</keyword>
<dbReference type="InterPro" id="IPR015500">
    <property type="entry name" value="Peptidase_S8_subtilisin-rel"/>
</dbReference>
<dbReference type="InterPro" id="IPR023834">
    <property type="entry name" value="T7SS_pept_S8A_mycosin"/>
</dbReference>
<keyword evidence="8 12" id="KW-1133">Transmembrane helix</keyword>
<evidence type="ECO:0000256" key="5">
    <source>
        <dbReference type="ARBA" id="ARBA00022692"/>
    </source>
</evidence>
<dbReference type="EMBL" id="BOMV01000065">
    <property type="protein sequence ID" value="GIE98701.1"/>
    <property type="molecule type" value="Genomic_DNA"/>
</dbReference>
<dbReference type="Proteomes" id="UP000636960">
    <property type="component" value="Unassembled WGS sequence"/>
</dbReference>
<dbReference type="PROSITE" id="PS00136">
    <property type="entry name" value="SUBTILASE_ASP"/>
    <property type="match status" value="1"/>
</dbReference>
<dbReference type="Pfam" id="PF00082">
    <property type="entry name" value="Peptidase_S8"/>
    <property type="match status" value="1"/>
</dbReference>
<dbReference type="InterPro" id="IPR023827">
    <property type="entry name" value="Peptidase_S8_Asp-AS"/>
</dbReference>
<dbReference type="GO" id="GO:0005886">
    <property type="term" value="C:plasma membrane"/>
    <property type="evidence" value="ECO:0007669"/>
    <property type="project" value="UniProtKB-SubCell"/>
</dbReference>
<keyword evidence="15" id="KW-1185">Reference proteome</keyword>
<comment type="similarity">
    <text evidence="2 10 11">Belongs to the peptidase S8 family.</text>
</comment>
<evidence type="ECO:0000256" key="9">
    <source>
        <dbReference type="ARBA" id="ARBA00023136"/>
    </source>
</evidence>
<evidence type="ECO:0000313" key="14">
    <source>
        <dbReference type="EMBL" id="GIE98701.1"/>
    </source>
</evidence>
<evidence type="ECO:0000256" key="11">
    <source>
        <dbReference type="RuleBase" id="RU003355"/>
    </source>
</evidence>
<sequence>MCESPEPKNPVTKGVPIEDQMYAPKRLAPLATGAGVRVAVIDSGVDADHAQLGDKVDKGADFLHNDNSGRQDCVGHGTAVASLIAAGPSQDTGFQGLAPDATIVPIRISEQQEIDGEAVGERGTPKQFADAIDFAVEQADADVINLSLVMTTDNTDVKRAVQRAVDAGVIVVAAAGNNATAEGGNPVPFPASYDGVIGVGATTAEGTRATYSQHGKYVDIAAVGDNVTVAWRGTGHAVVQGTSFAAPFVSATVALIKQRFPDATPDEIFRRLTATADPAPGGDKSDDYGYGLLNPYRALTESLGPATRAPRPPAVMSGNDPEAAALAARRARSEERAMLFGAIGMVAALLLGVVALIMRRGRQRGWRPATPDPQ</sequence>
<dbReference type="PANTHER" id="PTHR43806:SF11">
    <property type="entry name" value="CEREVISIN-RELATED"/>
    <property type="match status" value="1"/>
</dbReference>
<keyword evidence="7 10" id="KW-0720">Serine protease</keyword>
<name>A0A919K0L8_9ACTN</name>
<evidence type="ECO:0000256" key="12">
    <source>
        <dbReference type="SAM" id="Phobius"/>
    </source>
</evidence>
<evidence type="ECO:0000256" key="8">
    <source>
        <dbReference type="ARBA" id="ARBA00022989"/>
    </source>
</evidence>